<protein>
    <submittedName>
        <fullName evidence="2">Uncharacterized protein</fullName>
    </submittedName>
</protein>
<feature type="signal peptide" evidence="1">
    <location>
        <begin position="1"/>
        <end position="17"/>
    </location>
</feature>
<evidence type="ECO:0000313" key="3">
    <source>
        <dbReference type="Proteomes" id="UP000672011"/>
    </source>
</evidence>
<proteinExistence type="predicted"/>
<dbReference type="Proteomes" id="UP000672011">
    <property type="component" value="Chromosome"/>
</dbReference>
<feature type="chain" id="PRO_5047349061" evidence="1">
    <location>
        <begin position="18"/>
        <end position="163"/>
    </location>
</feature>
<keyword evidence="1" id="KW-0732">Signal</keyword>
<reference evidence="3" key="2">
    <citation type="submission" date="2021-04" db="EMBL/GenBank/DDBJ databases">
        <title>Taxonomy of Flavobacteriaceae bacterium ZY171143.</title>
        <authorList>
            <person name="Li F."/>
        </authorList>
    </citation>
    <scope>NUCLEOTIDE SEQUENCE [LARGE SCALE GENOMIC DNA]</scope>
    <source>
        <strain evidence="3">ZY171143</strain>
    </source>
</reference>
<evidence type="ECO:0000256" key="1">
    <source>
        <dbReference type="SAM" id="SignalP"/>
    </source>
</evidence>
<sequence length="163" mass="19528">MKKIFFILSLFSNFLFAQISQEEIELIKTYKQNIIDKDLNKTIQSLQKLIEFHKDETHYHISLGFIYQLQRNRKLANRHLEKGRSYVIDELVTSTKLSMSNKESMDHIVALCFAGYEKDCEEMFMLTESRFVNDDYYKDYDFETIKKLGEKQRNVMKSFFSTK</sequence>
<dbReference type="EMBL" id="CP072842">
    <property type="protein sequence ID" value="QTV05500.1"/>
    <property type="molecule type" value="Genomic_DNA"/>
</dbReference>
<dbReference type="RefSeq" id="WP_230476144.1">
    <property type="nucleotide sequence ID" value="NZ_CP072842.1"/>
</dbReference>
<reference evidence="2 3" key="1">
    <citation type="journal article" date="2021" name="Int. J. Syst. Evol. Microbiol.">
        <title>Faecalibacter bovis sp. nov., isolated from cow faeces.</title>
        <authorList>
            <person name="Li F."/>
            <person name="Zhao W."/>
            <person name="Hong Q."/>
            <person name="Shao Q."/>
            <person name="Song J."/>
            <person name="Yang S."/>
        </authorList>
    </citation>
    <scope>NUCLEOTIDE SEQUENCE [LARGE SCALE GENOMIC DNA]</scope>
    <source>
        <strain evidence="2 3">ZY171143</strain>
    </source>
</reference>
<evidence type="ECO:0000313" key="2">
    <source>
        <dbReference type="EMBL" id="QTV05500.1"/>
    </source>
</evidence>
<gene>
    <name evidence="2" type="ORF">J9309_12110</name>
</gene>
<accession>A0ABX7XC82</accession>
<organism evidence="2 3">
    <name type="scientific">Faecalibacter bovis</name>
    <dbReference type="NCBI Taxonomy" id="2898187"/>
    <lineage>
        <taxon>Bacteria</taxon>
        <taxon>Pseudomonadati</taxon>
        <taxon>Bacteroidota</taxon>
        <taxon>Flavobacteriia</taxon>
        <taxon>Flavobacteriales</taxon>
        <taxon>Weeksellaceae</taxon>
        <taxon>Faecalibacter</taxon>
    </lineage>
</organism>
<name>A0ABX7XC82_9FLAO</name>
<keyword evidence="3" id="KW-1185">Reference proteome</keyword>